<organism evidence="2 3">
    <name type="scientific">Camelina sativa</name>
    <name type="common">False flax</name>
    <name type="synonym">Myagrum sativum</name>
    <dbReference type="NCBI Taxonomy" id="90675"/>
    <lineage>
        <taxon>Eukaryota</taxon>
        <taxon>Viridiplantae</taxon>
        <taxon>Streptophyta</taxon>
        <taxon>Embryophyta</taxon>
        <taxon>Tracheophyta</taxon>
        <taxon>Spermatophyta</taxon>
        <taxon>Magnoliopsida</taxon>
        <taxon>eudicotyledons</taxon>
        <taxon>Gunneridae</taxon>
        <taxon>Pentapetalae</taxon>
        <taxon>rosids</taxon>
        <taxon>malvids</taxon>
        <taxon>Brassicales</taxon>
        <taxon>Brassicaceae</taxon>
        <taxon>Camelineae</taxon>
        <taxon>Camelina</taxon>
    </lineage>
</organism>
<reference evidence="2" key="1">
    <citation type="journal article" date="2014" name="Nat. Commun.">
        <title>The emerging biofuel crop Camelina sativa retains a highly undifferentiated hexaploid genome structure.</title>
        <authorList>
            <person name="Kagale S."/>
            <person name="Koh C."/>
            <person name="Nixon J."/>
            <person name="Bollina V."/>
            <person name="Clarke W.E."/>
            <person name="Tuteja R."/>
            <person name="Spillane C."/>
            <person name="Robinson S.J."/>
            <person name="Links M.G."/>
            <person name="Clarke C."/>
            <person name="Higgins E.E."/>
            <person name="Huebert T."/>
            <person name="Sharpe A.G."/>
            <person name="Parkin I.A."/>
        </authorList>
    </citation>
    <scope>NUCLEOTIDE SEQUENCE [LARGE SCALE GENOMIC DNA]</scope>
    <source>
        <strain evidence="2">cv. DH55</strain>
    </source>
</reference>
<keyword evidence="2" id="KW-1185">Reference proteome</keyword>
<dbReference type="PANTHER" id="PTHR45749:SF35">
    <property type="entry name" value="AC-LIKE TRANSPOSASE-RELATED"/>
    <property type="match status" value="1"/>
</dbReference>
<name>A0ABM0WNQ2_CAMSA</name>
<dbReference type="SUPFAM" id="SSF53098">
    <property type="entry name" value="Ribonuclease H-like"/>
    <property type="match status" value="1"/>
</dbReference>
<evidence type="ECO:0000313" key="3">
    <source>
        <dbReference type="RefSeq" id="XP_010473753.1"/>
    </source>
</evidence>
<dbReference type="RefSeq" id="XP_010473753.1">
    <property type="nucleotide sequence ID" value="XM_010475451.1"/>
</dbReference>
<dbReference type="Proteomes" id="UP000694864">
    <property type="component" value="Chromosome 16"/>
</dbReference>
<reference evidence="3" key="2">
    <citation type="submission" date="2025-08" db="UniProtKB">
        <authorList>
            <consortium name="RefSeq"/>
        </authorList>
    </citation>
    <scope>IDENTIFICATION</scope>
    <source>
        <tissue evidence="3">Leaf</tissue>
    </source>
</reference>
<evidence type="ECO:0000259" key="1">
    <source>
        <dbReference type="Pfam" id="PF05699"/>
    </source>
</evidence>
<dbReference type="PANTHER" id="PTHR45749">
    <property type="match status" value="1"/>
</dbReference>
<accession>A0ABM0WNQ2</accession>
<evidence type="ECO:0000313" key="2">
    <source>
        <dbReference type="Proteomes" id="UP000694864"/>
    </source>
</evidence>
<dbReference type="InterPro" id="IPR008906">
    <property type="entry name" value="HATC_C_dom"/>
</dbReference>
<protein>
    <submittedName>
        <fullName evidence="3">Zinc finger MYM-type protein 1-like</fullName>
    </submittedName>
</protein>
<feature type="domain" description="HAT C-terminal dimerisation" evidence="1">
    <location>
        <begin position="320"/>
        <end position="392"/>
    </location>
</feature>
<dbReference type="GeneID" id="104753162"/>
<sequence>MIIVKKIQDAKYFSVILDSPPDVSRKEQLTFLIRCVDVSFFGIVQRIYTLFASSTNNWEVYQEMVNGTSLKPLSQTRWESRIDSVKPIRFQASKIRDALFYLAELSDNPGHRSEAESLAVSETHGIGRFEFLFGMVIWYDLLSAFNIISKTIQSEDMDLEVAIAQLGGLVGYLKDYRETGFQKAKGEATEIAIQMDIEPAFYKKPKRLIKKKKQFGEDAEHVDQSNTLSAEESFRIEYFINIVDQAIVSLEVRFEQFQYYEEIFGFLFGLKKLKSAGDDELMVSCMKLEASLKHDGNSDIEGKDLFVELKLLRGVLPKEITKAVDVLEFLKRMDGCYPNTWIAYRILLTIPISVACAERSFSKLKLIKNYLRSTMSQERLNGLALLSIEQDLVETLDNSKLIDDFASMKARRIIFGDSCTDDAFSFDNM</sequence>
<dbReference type="Pfam" id="PF05699">
    <property type="entry name" value="Dimer_Tnp_hAT"/>
    <property type="match status" value="1"/>
</dbReference>
<gene>
    <name evidence="3" type="primary">LOC104753162</name>
</gene>
<dbReference type="InterPro" id="IPR012337">
    <property type="entry name" value="RNaseH-like_sf"/>
</dbReference>
<proteinExistence type="predicted"/>